<dbReference type="InterPro" id="IPR041373">
    <property type="entry name" value="RT_RNaseH"/>
</dbReference>
<name>A0AAV1L9J5_9NEOP</name>
<evidence type="ECO:0000256" key="6">
    <source>
        <dbReference type="ARBA" id="ARBA00022918"/>
    </source>
</evidence>
<dbReference type="InterPro" id="IPR043502">
    <property type="entry name" value="DNA/RNA_pol_sf"/>
</dbReference>
<dbReference type="InterPro" id="IPR000477">
    <property type="entry name" value="RT_dom"/>
</dbReference>
<feature type="domain" description="Reverse transcriptase" evidence="7">
    <location>
        <begin position="1"/>
        <end position="65"/>
    </location>
</feature>
<reference evidence="8 9" key="1">
    <citation type="submission" date="2023-11" db="EMBL/GenBank/DDBJ databases">
        <authorList>
            <person name="Hedman E."/>
            <person name="Englund M."/>
            <person name="Stromberg M."/>
            <person name="Nyberg Akerstrom W."/>
            <person name="Nylinder S."/>
            <person name="Jareborg N."/>
            <person name="Kallberg Y."/>
            <person name="Kronander E."/>
        </authorList>
    </citation>
    <scope>NUCLEOTIDE SEQUENCE [LARGE SCALE GENOMIC DNA]</scope>
</reference>
<evidence type="ECO:0000256" key="3">
    <source>
        <dbReference type="ARBA" id="ARBA00022722"/>
    </source>
</evidence>
<comment type="caution">
    <text evidence="8">The sequence shown here is derived from an EMBL/GenBank/DDBJ whole genome shotgun (WGS) entry which is preliminary data.</text>
</comment>
<dbReference type="FunFam" id="3.10.20.370:FF:000001">
    <property type="entry name" value="Retrovirus-related Pol polyprotein from transposon 17.6-like protein"/>
    <property type="match status" value="1"/>
</dbReference>
<dbReference type="PANTHER" id="PTHR37984:SF12">
    <property type="entry name" value="RIBONUCLEASE H"/>
    <property type="match status" value="1"/>
</dbReference>
<keyword evidence="6" id="KW-0695">RNA-directed DNA polymerase</keyword>
<evidence type="ECO:0000256" key="1">
    <source>
        <dbReference type="ARBA" id="ARBA00022679"/>
    </source>
</evidence>
<keyword evidence="3" id="KW-0540">Nuclease</keyword>
<proteinExistence type="predicted"/>
<protein>
    <recommendedName>
        <fullName evidence="7">Reverse transcriptase domain-containing protein</fullName>
    </recommendedName>
</protein>
<evidence type="ECO:0000256" key="2">
    <source>
        <dbReference type="ARBA" id="ARBA00022695"/>
    </source>
</evidence>
<dbReference type="FunFam" id="3.30.70.270:FF:000026">
    <property type="entry name" value="Transposon Ty3-G Gag-Pol polyprotein"/>
    <property type="match status" value="1"/>
</dbReference>
<dbReference type="InterPro" id="IPR050951">
    <property type="entry name" value="Retrovirus_Pol_polyprotein"/>
</dbReference>
<dbReference type="Gene3D" id="3.10.20.370">
    <property type="match status" value="1"/>
</dbReference>
<keyword evidence="4" id="KW-0255">Endonuclease</keyword>
<organism evidence="8 9">
    <name type="scientific">Parnassius mnemosyne</name>
    <name type="common">clouded apollo</name>
    <dbReference type="NCBI Taxonomy" id="213953"/>
    <lineage>
        <taxon>Eukaryota</taxon>
        <taxon>Metazoa</taxon>
        <taxon>Ecdysozoa</taxon>
        <taxon>Arthropoda</taxon>
        <taxon>Hexapoda</taxon>
        <taxon>Insecta</taxon>
        <taxon>Pterygota</taxon>
        <taxon>Neoptera</taxon>
        <taxon>Endopterygota</taxon>
        <taxon>Lepidoptera</taxon>
        <taxon>Glossata</taxon>
        <taxon>Ditrysia</taxon>
        <taxon>Papilionoidea</taxon>
        <taxon>Papilionidae</taxon>
        <taxon>Parnassiinae</taxon>
        <taxon>Parnassini</taxon>
        <taxon>Parnassius</taxon>
        <taxon>Driopa</taxon>
    </lineage>
</organism>
<dbReference type="Pfam" id="PF17917">
    <property type="entry name" value="RT_RNaseH"/>
    <property type="match status" value="1"/>
</dbReference>
<dbReference type="Pfam" id="PF00078">
    <property type="entry name" value="RVT_1"/>
    <property type="match status" value="1"/>
</dbReference>
<accession>A0AAV1L9J5</accession>
<sequence length="267" mass="30426">MEGLIGGQEGVLCLLDDVLITGRDDAEHAARLRAVLQTLQEAGLTLQREKCEFYKDEVNYLGYVIDSEGIHPAPSKVESIVNTPAPKNKRELQAFLGLYNFYERFIPHKATIFEPLHRLLDSSQTWTWSEREQSSFDMAKSLLAFDLTLVHYDANKPVVLTCDSSEYGVGAVLSHEMEDGQERPIAMASRTLHAHERRYSQLDKEATSIMFGIKKFHNYLMGRNFRIITDHKPLLGIFNPKKPMSNMLSPRLTRIAIALMSHDYEII</sequence>
<dbReference type="Gene3D" id="3.30.70.270">
    <property type="match status" value="2"/>
</dbReference>
<dbReference type="PROSITE" id="PS50878">
    <property type="entry name" value="RT_POL"/>
    <property type="match status" value="1"/>
</dbReference>
<keyword evidence="9" id="KW-1185">Reference proteome</keyword>
<dbReference type="GO" id="GO:0003964">
    <property type="term" value="F:RNA-directed DNA polymerase activity"/>
    <property type="evidence" value="ECO:0007669"/>
    <property type="project" value="UniProtKB-KW"/>
</dbReference>
<dbReference type="InterPro" id="IPR043128">
    <property type="entry name" value="Rev_trsase/Diguanyl_cyclase"/>
</dbReference>
<evidence type="ECO:0000259" key="7">
    <source>
        <dbReference type="PROSITE" id="PS50878"/>
    </source>
</evidence>
<evidence type="ECO:0000256" key="5">
    <source>
        <dbReference type="ARBA" id="ARBA00022801"/>
    </source>
</evidence>
<evidence type="ECO:0000313" key="8">
    <source>
        <dbReference type="EMBL" id="CAK1591615.1"/>
    </source>
</evidence>
<dbReference type="Proteomes" id="UP001314205">
    <property type="component" value="Unassembled WGS sequence"/>
</dbReference>
<dbReference type="AlphaFoldDB" id="A0AAV1L9J5"/>
<gene>
    <name evidence="8" type="ORF">PARMNEM_LOCUS11805</name>
</gene>
<evidence type="ECO:0000256" key="4">
    <source>
        <dbReference type="ARBA" id="ARBA00022759"/>
    </source>
</evidence>
<dbReference type="PANTHER" id="PTHR37984">
    <property type="entry name" value="PROTEIN CBG26694"/>
    <property type="match status" value="1"/>
</dbReference>
<keyword evidence="1" id="KW-0808">Transferase</keyword>
<evidence type="ECO:0000313" key="9">
    <source>
        <dbReference type="Proteomes" id="UP001314205"/>
    </source>
</evidence>
<dbReference type="GO" id="GO:0016787">
    <property type="term" value="F:hydrolase activity"/>
    <property type="evidence" value="ECO:0007669"/>
    <property type="project" value="UniProtKB-KW"/>
</dbReference>
<dbReference type="CDD" id="cd09274">
    <property type="entry name" value="RNase_HI_RT_Ty3"/>
    <property type="match status" value="1"/>
</dbReference>
<keyword evidence="2" id="KW-0548">Nucleotidyltransferase</keyword>
<keyword evidence="5" id="KW-0378">Hydrolase</keyword>
<dbReference type="SUPFAM" id="SSF56672">
    <property type="entry name" value="DNA/RNA polymerases"/>
    <property type="match status" value="1"/>
</dbReference>
<dbReference type="EMBL" id="CAVLGL010000087">
    <property type="protein sequence ID" value="CAK1591615.1"/>
    <property type="molecule type" value="Genomic_DNA"/>
</dbReference>
<dbReference type="GO" id="GO:0004519">
    <property type="term" value="F:endonuclease activity"/>
    <property type="evidence" value="ECO:0007669"/>
    <property type="project" value="UniProtKB-KW"/>
</dbReference>